<organism evidence="1 2">
    <name type="scientific">Zootermopsis nevadensis</name>
    <name type="common">Dampwood termite</name>
    <dbReference type="NCBI Taxonomy" id="136037"/>
    <lineage>
        <taxon>Eukaryota</taxon>
        <taxon>Metazoa</taxon>
        <taxon>Ecdysozoa</taxon>
        <taxon>Arthropoda</taxon>
        <taxon>Hexapoda</taxon>
        <taxon>Insecta</taxon>
        <taxon>Pterygota</taxon>
        <taxon>Neoptera</taxon>
        <taxon>Polyneoptera</taxon>
        <taxon>Dictyoptera</taxon>
        <taxon>Blattodea</taxon>
        <taxon>Blattoidea</taxon>
        <taxon>Termitoidae</taxon>
        <taxon>Termopsidae</taxon>
        <taxon>Zootermopsis</taxon>
    </lineage>
</organism>
<dbReference type="AlphaFoldDB" id="A0A067RNJ0"/>
<proteinExistence type="predicted"/>
<dbReference type="EMBL" id="KK852563">
    <property type="protein sequence ID" value="KDR21299.1"/>
    <property type="molecule type" value="Genomic_DNA"/>
</dbReference>
<reference evidence="1 2" key="1">
    <citation type="journal article" date="2014" name="Nat. Commun.">
        <title>Molecular traces of alternative social organization in a termite genome.</title>
        <authorList>
            <person name="Terrapon N."/>
            <person name="Li C."/>
            <person name="Robertson H.M."/>
            <person name="Ji L."/>
            <person name="Meng X."/>
            <person name="Booth W."/>
            <person name="Chen Z."/>
            <person name="Childers C.P."/>
            <person name="Glastad K.M."/>
            <person name="Gokhale K."/>
            <person name="Gowin J."/>
            <person name="Gronenberg W."/>
            <person name="Hermansen R.A."/>
            <person name="Hu H."/>
            <person name="Hunt B.G."/>
            <person name="Huylmans A.K."/>
            <person name="Khalil S.M."/>
            <person name="Mitchell R.D."/>
            <person name="Munoz-Torres M.C."/>
            <person name="Mustard J.A."/>
            <person name="Pan H."/>
            <person name="Reese J.T."/>
            <person name="Scharf M.E."/>
            <person name="Sun F."/>
            <person name="Vogel H."/>
            <person name="Xiao J."/>
            <person name="Yang W."/>
            <person name="Yang Z."/>
            <person name="Yang Z."/>
            <person name="Zhou J."/>
            <person name="Zhu J."/>
            <person name="Brent C.S."/>
            <person name="Elsik C.G."/>
            <person name="Goodisman M.A."/>
            <person name="Liberles D.A."/>
            <person name="Roe R.M."/>
            <person name="Vargo E.L."/>
            <person name="Vilcinskas A."/>
            <person name="Wang J."/>
            <person name="Bornberg-Bauer E."/>
            <person name="Korb J."/>
            <person name="Zhang G."/>
            <person name="Liebig J."/>
        </authorList>
    </citation>
    <scope>NUCLEOTIDE SEQUENCE [LARGE SCALE GENOMIC DNA]</scope>
    <source>
        <tissue evidence="1">Whole organism</tissue>
    </source>
</reference>
<accession>A0A067RNJ0</accession>
<evidence type="ECO:0000313" key="2">
    <source>
        <dbReference type="Proteomes" id="UP000027135"/>
    </source>
</evidence>
<dbReference type="Proteomes" id="UP000027135">
    <property type="component" value="Unassembled WGS sequence"/>
</dbReference>
<gene>
    <name evidence="1" type="ORF">L798_04273</name>
</gene>
<protein>
    <submittedName>
        <fullName evidence="1">Uncharacterized protein</fullName>
    </submittedName>
</protein>
<name>A0A067RNJ0_ZOONE</name>
<keyword evidence="2" id="KW-1185">Reference proteome</keyword>
<dbReference type="InParanoid" id="A0A067RNJ0"/>
<evidence type="ECO:0000313" key="1">
    <source>
        <dbReference type="EMBL" id="KDR21299.1"/>
    </source>
</evidence>
<sequence length="113" mass="13001">MSDSGNIFSGELQMAIAVNEMYEYGGFWSPYDSRLGLGIATFKTRSTVQHHYSVHCYFTFHTYCYKSIYTLLITRTLGVNGYDVSCTRYPQITTSEITTSEHRYVHWCSMTSS</sequence>